<dbReference type="CDD" id="cd16443">
    <property type="entry name" value="LplA"/>
    <property type="match status" value="1"/>
</dbReference>
<evidence type="ECO:0000256" key="7">
    <source>
        <dbReference type="ARBA" id="ARBA00048037"/>
    </source>
</evidence>
<dbReference type="EC" id="6.3.1.20" evidence="3"/>
<dbReference type="InterPro" id="IPR019491">
    <property type="entry name" value="Lipoate_protein_ligase_C"/>
</dbReference>
<sequence length="348" mass="40289">MIIRKGECSVYYVKNERNGEEITDPRLNLAIEYYLLNEIHLDEPILLFYINEPSIIIGKNQNAYEEVNRDYVEQNNIHVVRRFSGGGAVYHDFGNLSFCFITKDDGDSFRNFSKFTEPVITALHKIGVEGAELKGRNDLLINGQKFSGNAMYSKNGRMTAHGTIMFDSEIDAVVKALKPKKEKLESKGIKSVRSRVTNIKPFMSDEFQFMNTKQFRERLLLNIFEVDSVEEVKEFKLTEKDWDKIEEFSKQYTGNWEWNYGKSPDFDIERSQRFAIGSIDVKLNVEKGIIQDIKIYGDFFGLGEISDVEEKLTGIKYEAKTISAAFDEIDIKKYFGDITREELVHLIY</sequence>
<dbReference type="GO" id="GO:0005524">
    <property type="term" value="F:ATP binding"/>
    <property type="evidence" value="ECO:0007669"/>
    <property type="project" value="UniProtKB-KW"/>
</dbReference>
<comment type="pathway">
    <text evidence="1">Protein modification; protein lipoylation via exogenous pathway; protein N(6)-(lipoyl)lysine from lipoate: step 2/2.</text>
</comment>
<dbReference type="GO" id="GO:0017118">
    <property type="term" value="F:lipoyltransferase activity"/>
    <property type="evidence" value="ECO:0007669"/>
    <property type="project" value="TreeGrafter"/>
</dbReference>
<evidence type="ECO:0000259" key="8">
    <source>
        <dbReference type="PROSITE" id="PS51733"/>
    </source>
</evidence>
<dbReference type="SUPFAM" id="SSF82649">
    <property type="entry name" value="SufE/NifU"/>
    <property type="match status" value="1"/>
</dbReference>
<feature type="domain" description="BPL/LPL catalytic" evidence="8">
    <location>
        <begin position="40"/>
        <end position="223"/>
    </location>
</feature>
<dbReference type="PANTHER" id="PTHR12561">
    <property type="entry name" value="LIPOATE-PROTEIN LIGASE"/>
    <property type="match status" value="1"/>
</dbReference>
<dbReference type="Proteomes" id="UP000199136">
    <property type="component" value="Unassembled WGS sequence"/>
</dbReference>
<dbReference type="AlphaFoldDB" id="A0A1I5VY32"/>
<protein>
    <recommendedName>
        <fullName evidence="3">lipoate--protein ligase</fullName>
        <ecNumber evidence="3">6.3.1.20</ecNumber>
    </recommendedName>
</protein>
<dbReference type="Gene3D" id="3.30.930.10">
    <property type="entry name" value="Bira Bifunctional Protein, Domain 2"/>
    <property type="match status" value="1"/>
</dbReference>
<dbReference type="GO" id="GO:0009249">
    <property type="term" value="P:protein lipoylation"/>
    <property type="evidence" value="ECO:0007669"/>
    <property type="project" value="InterPro"/>
</dbReference>
<accession>A0A1I5VY32</accession>
<dbReference type="GO" id="GO:0005737">
    <property type="term" value="C:cytoplasm"/>
    <property type="evidence" value="ECO:0007669"/>
    <property type="project" value="TreeGrafter"/>
</dbReference>
<dbReference type="PANTHER" id="PTHR12561:SF3">
    <property type="entry name" value="LIPOYLTRANSFERASE 1, MITOCHONDRIAL"/>
    <property type="match status" value="1"/>
</dbReference>
<gene>
    <name evidence="9" type="ORF">SAMN04488506_0658</name>
</gene>
<evidence type="ECO:0000313" key="9">
    <source>
        <dbReference type="EMBL" id="SFQ12412.1"/>
    </source>
</evidence>
<comment type="catalytic activity">
    <reaction evidence="7">
        <text>L-lysyl-[lipoyl-carrier protein] + (R)-lipoate + ATP = N(6)-[(R)-lipoyl]-L-lysyl-[lipoyl-carrier protein] + AMP + diphosphate + H(+)</text>
        <dbReference type="Rhea" id="RHEA:49288"/>
        <dbReference type="Rhea" id="RHEA-COMP:10500"/>
        <dbReference type="Rhea" id="RHEA-COMP:10502"/>
        <dbReference type="ChEBI" id="CHEBI:15378"/>
        <dbReference type="ChEBI" id="CHEBI:29969"/>
        <dbReference type="ChEBI" id="CHEBI:30616"/>
        <dbReference type="ChEBI" id="CHEBI:33019"/>
        <dbReference type="ChEBI" id="CHEBI:83088"/>
        <dbReference type="ChEBI" id="CHEBI:83099"/>
        <dbReference type="ChEBI" id="CHEBI:456215"/>
        <dbReference type="EC" id="6.3.1.20"/>
    </reaction>
</comment>
<dbReference type="SUPFAM" id="SSF55681">
    <property type="entry name" value="Class II aaRS and biotin synthetases"/>
    <property type="match status" value="1"/>
</dbReference>
<organism evidence="9 10">
    <name type="scientific">Desemzia incerta</name>
    <dbReference type="NCBI Taxonomy" id="82801"/>
    <lineage>
        <taxon>Bacteria</taxon>
        <taxon>Bacillati</taxon>
        <taxon>Bacillota</taxon>
        <taxon>Bacilli</taxon>
        <taxon>Lactobacillales</taxon>
        <taxon>Carnobacteriaceae</taxon>
        <taxon>Desemzia</taxon>
    </lineage>
</organism>
<dbReference type="InterPro" id="IPR045864">
    <property type="entry name" value="aa-tRNA-synth_II/BPL/LPL"/>
</dbReference>
<keyword evidence="6" id="KW-0067">ATP-binding</keyword>
<evidence type="ECO:0000256" key="1">
    <source>
        <dbReference type="ARBA" id="ARBA00005085"/>
    </source>
</evidence>
<dbReference type="PROSITE" id="PS51733">
    <property type="entry name" value="BPL_LPL_CATALYTIC"/>
    <property type="match status" value="1"/>
</dbReference>
<name>A0A1I5VY32_9LACT</name>
<evidence type="ECO:0000256" key="3">
    <source>
        <dbReference type="ARBA" id="ARBA00012367"/>
    </source>
</evidence>
<dbReference type="UniPathway" id="UPA00537">
    <property type="reaction ID" value="UER00594"/>
</dbReference>
<keyword evidence="5" id="KW-0547">Nucleotide-binding</keyword>
<dbReference type="Gene3D" id="3.30.390.50">
    <property type="entry name" value="CO dehydrogenase flavoprotein, C-terminal domain"/>
    <property type="match status" value="1"/>
</dbReference>
<proteinExistence type="predicted"/>
<dbReference type="GO" id="GO:0016979">
    <property type="term" value="F:lipoate-protein ligase activity"/>
    <property type="evidence" value="ECO:0007669"/>
    <property type="project" value="UniProtKB-EC"/>
</dbReference>
<dbReference type="Pfam" id="PF10437">
    <property type="entry name" value="Lip_prot_lig_C"/>
    <property type="match status" value="1"/>
</dbReference>
<dbReference type="FunFam" id="3.30.930.10:FF:000072">
    <property type="entry name" value="Lipoate--protein ligase"/>
    <property type="match status" value="1"/>
</dbReference>
<dbReference type="InterPro" id="IPR004562">
    <property type="entry name" value="LipoylTrfase_LipoateP_Ligase"/>
</dbReference>
<evidence type="ECO:0000256" key="4">
    <source>
        <dbReference type="ARBA" id="ARBA00022598"/>
    </source>
</evidence>
<evidence type="ECO:0000256" key="6">
    <source>
        <dbReference type="ARBA" id="ARBA00022840"/>
    </source>
</evidence>
<reference evidence="9 10" key="1">
    <citation type="submission" date="2016-10" db="EMBL/GenBank/DDBJ databases">
        <authorList>
            <person name="de Groot N.N."/>
        </authorList>
    </citation>
    <scope>NUCLEOTIDE SEQUENCE [LARGE SCALE GENOMIC DNA]</scope>
    <source>
        <strain evidence="9 10">DSM 20581</strain>
    </source>
</reference>
<dbReference type="NCBIfam" id="TIGR00545">
    <property type="entry name" value="lipoyltrans"/>
    <property type="match status" value="1"/>
</dbReference>
<keyword evidence="4 9" id="KW-0436">Ligase</keyword>
<evidence type="ECO:0000256" key="5">
    <source>
        <dbReference type="ARBA" id="ARBA00022741"/>
    </source>
</evidence>
<dbReference type="Pfam" id="PF21948">
    <property type="entry name" value="LplA-B_cat"/>
    <property type="match status" value="1"/>
</dbReference>
<dbReference type="STRING" id="82801.SAMN04488506_0658"/>
<dbReference type="EMBL" id="FOXW01000002">
    <property type="protein sequence ID" value="SFQ12412.1"/>
    <property type="molecule type" value="Genomic_DNA"/>
</dbReference>
<dbReference type="InterPro" id="IPR004143">
    <property type="entry name" value="BPL_LPL_catalytic"/>
</dbReference>
<evidence type="ECO:0000256" key="2">
    <source>
        <dbReference type="ARBA" id="ARBA00005124"/>
    </source>
</evidence>
<keyword evidence="10" id="KW-1185">Reference proteome</keyword>
<comment type="pathway">
    <text evidence="2">Protein modification; protein lipoylation via exogenous pathway; protein N(6)-(lipoyl)lysine from lipoate: step 1/2.</text>
</comment>
<evidence type="ECO:0000313" key="10">
    <source>
        <dbReference type="Proteomes" id="UP000199136"/>
    </source>
</evidence>